<name>A0A4R6SXE1_9SPHI</name>
<accession>A0A4R6SXE1</accession>
<keyword evidence="1" id="KW-1133">Transmembrane helix</keyword>
<dbReference type="SUPFAM" id="SSF55874">
    <property type="entry name" value="ATPase domain of HSP90 chaperone/DNA topoisomerase II/histidine kinase"/>
    <property type="match status" value="1"/>
</dbReference>
<feature type="transmembrane region" description="Helical" evidence="1">
    <location>
        <begin position="48"/>
        <end position="67"/>
    </location>
</feature>
<gene>
    <name evidence="3" type="ORF">ATK78_2265</name>
</gene>
<proteinExistence type="predicted"/>
<keyword evidence="3" id="KW-0808">Transferase</keyword>
<evidence type="ECO:0000313" key="3">
    <source>
        <dbReference type="EMBL" id="TDQ10106.1"/>
    </source>
</evidence>
<dbReference type="InterPro" id="IPR036890">
    <property type="entry name" value="HATPase_C_sf"/>
</dbReference>
<feature type="transmembrane region" description="Helical" evidence="1">
    <location>
        <begin position="74"/>
        <end position="94"/>
    </location>
</feature>
<dbReference type="GO" id="GO:0016020">
    <property type="term" value="C:membrane"/>
    <property type="evidence" value="ECO:0007669"/>
    <property type="project" value="InterPro"/>
</dbReference>
<organism evidence="3 4">
    <name type="scientific">Pedobacter metabolipauper</name>
    <dbReference type="NCBI Taxonomy" id="425513"/>
    <lineage>
        <taxon>Bacteria</taxon>
        <taxon>Pseudomonadati</taxon>
        <taxon>Bacteroidota</taxon>
        <taxon>Sphingobacteriia</taxon>
        <taxon>Sphingobacteriales</taxon>
        <taxon>Sphingobacteriaceae</taxon>
        <taxon>Pedobacter</taxon>
    </lineage>
</organism>
<keyword evidence="1" id="KW-0472">Membrane</keyword>
<dbReference type="PANTHER" id="PTHR34220">
    <property type="entry name" value="SENSOR HISTIDINE KINASE YPDA"/>
    <property type="match status" value="1"/>
</dbReference>
<feature type="transmembrane region" description="Helical" evidence="1">
    <location>
        <begin position="114"/>
        <end position="133"/>
    </location>
</feature>
<dbReference type="Pfam" id="PF06580">
    <property type="entry name" value="His_kinase"/>
    <property type="match status" value="1"/>
</dbReference>
<comment type="caution">
    <text evidence="3">The sequence shown here is derived from an EMBL/GenBank/DDBJ whole genome shotgun (WGS) entry which is preliminary data.</text>
</comment>
<dbReference type="RefSeq" id="WP_133576142.1">
    <property type="nucleotide sequence ID" value="NZ_SNYC01000004.1"/>
</dbReference>
<keyword evidence="4" id="KW-1185">Reference proteome</keyword>
<dbReference type="PANTHER" id="PTHR34220:SF7">
    <property type="entry name" value="SENSOR HISTIDINE KINASE YPDA"/>
    <property type="match status" value="1"/>
</dbReference>
<evidence type="ECO:0000313" key="4">
    <source>
        <dbReference type="Proteomes" id="UP000295620"/>
    </source>
</evidence>
<evidence type="ECO:0000259" key="2">
    <source>
        <dbReference type="Pfam" id="PF06580"/>
    </source>
</evidence>
<dbReference type="Proteomes" id="UP000295620">
    <property type="component" value="Unassembled WGS sequence"/>
</dbReference>
<dbReference type="InterPro" id="IPR010559">
    <property type="entry name" value="Sig_transdc_His_kin_internal"/>
</dbReference>
<dbReference type="Gene3D" id="3.30.565.10">
    <property type="entry name" value="Histidine kinase-like ATPase, C-terminal domain"/>
    <property type="match status" value="1"/>
</dbReference>
<sequence length="345" mass="39693">MKKSRYKSLLSVLAPLLIWLMVLSLPFLSRIGDTRPEFRNEWLRTMFLSNILLIVIFYLHSFLIYPLRTRKNGMIIYGLVLFVTLIVFLTGNHFLHPEMPRFPNRGDMPPPSPLMGFLPFAFVIVASFCYRIYMDKVGREEQIKELENLQLKTELEFLSSQISPHFMFNVLNTLVFLARKKSELIEPSLISLSQLMRYMLYESNGSQITLADEIEYLKSYINLQLLRFGDDVRLNLYLSGPFESYRIEPMLLIPFVENAFKHGIGTLEAPIIDISLAIDPEKRILKMEVINGMTPAGIYAAPSSKESGIGLANVKRRLELLYPGRHSFTVQQIDSTFIAGLQINL</sequence>
<keyword evidence="1" id="KW-0812">Transmembrane</keyword>
<keyword evidence="3" id="KW-0418">Kinase</keyword>
<dbReference type="OrthoDB" id="9792992at2"/>
<dbReference type="EMBL" id="SNYC01000004">
    <property type="protein sequence ID" value="TDQ10106.1"/>
    <property type="molecule type" value="Genomic_DNA"/>
</dbReference>
<feature type="domain" description="Signal transduction histidine kinase internal region" evidence="2">
    <location>
        <begin position="154"/>
        <end position="231"/>
    </location>
</feature>
<dbReference type="GO" id="GO:0000155">
    <property type="term" value="F:phosphorelay sensor kinase activity"/>
    <property type="evidence" value="ECO:0007669"/>
    <property type="project" value="InterPro"/>
</dbReference>
<reference evidence="3 4" key="1">
    <citation type="submission" date="2019-03" db="EMBL/GenBank/DDBJ databases">
        <title>Genomic Encyclopedia of Archaeal and Bacterial Type Strains, Phase II (KMG-II): from individual species to whole genera.</title>
        <authorList>
            <person name="Goeker M."/>
        </authorList>
    </citation>
    <scope>NUCLEOTIDE SEQUENCE [LARGE SCALE GENOMIC DNA]</scope>
    <source>
        <strain evidence="3 4">DSM 19035</strain>
    </source>
</reference>
<dbReference type="AlphaFoldDB" id="A0A4R6SXE1"/>
<dbReference type="InterPro" id="IPR050640">
    <property type="entry name" value="Bact_2-comp_sensor_kinase"/>
</dbReference>
<protein>
    <submittedName>
        <fullName evidence="3">Histidine kinase</fullName>
    </submittedName>
</protein>
<evidence type="ECO:0000256" key="1">
    <source>
        <dbReference type="SAM" id="Phobius"/>
    </source>
</evidence>